<dbReference type="AlphaFoldDB" id="A0A2B4S3W0"/>
<dbReference type="EMBL" id="LSMT01000207">
    <property type="protein sequence ID" value="PFX23460.1"/>
    <property type="molecule type" value="Genomic_DNA"/>
</dbReference>
<protein>
    <submittedName>
        <fullName evidence="1">Uncharacterized protein</fullName>
    </submittedName>
</protein>
<evidence type="ECO:0000313" key="1">
    <source>
        <dbReference type="EMBL" id="PFX23460.1"/>
    </source>
</evidence>
<name>A0A2B4S3W0_STYPI</name>
<comment type="caution">
    <text evidence="1">The sequence shown here is derived from an EMBL/GenBank/DDBJ whole genome shotgun (WGS) entry which is preliminary data.</text>
</comment>
<evidence type="ECO:0000313" key="2">
    <source>
        <dbReference type="Proteomes" id="UP000225706"/>
    </source>
</evidence>
<gene>
    <name evidence="1" type="ORF">AWC38_SpisGene12018</name>
</gene>
<sequence>MTLRDYEVCMCKYHENIDLLLHTLTSTRLVSSHHKTAEHLLNATVCSQEESKCMDRECSDCGADQVVDELFDTDNELPDSYCQWRTAADGRVKKLLVVDVVGAKDLKAQLAPFGRHVYNVCRQFQELRHLKDCLPAGEIIHEDFAANFQLKRKCGQKSNIFKIWWQQPKNRLGSYSQVSTTKADCSPEIVALLP</sequence>
<reference evidence="2" key="1">
    <citation type="journal article" date="2017" name="bioRxiv">
        <title>Comparative analysis of the genomes of Stylophora pistillata and Acropora digitifera provides evidence for extensive differences between species of corals.</title>
        <authorList>
            <person name="Voolstra C.R."/>
            <person name="Li Y."/>
            <person name="Liew Y.J."/>
            <person name="Baumgarten S."/>
            <person name="Zoccola D."/>
            <person name="Flot J.-F."/>
            <person name="Tambutte S."/>
            <person name="Allemand D."/>
            <person name="Aranda M."/>
        </authorList>
    </citation>
    <scope>NUCLEOTIDE SEQUENCE [LARGE SCALE GENOMIC DNA]</scope>
</reference>
<organism evidence="1 2">
    <name type="scientific">Stylophora pistillata</name>
    <name type="common">Smooth cauliflower coral</name>
    <dbReference type="NCBI Taxonomy" id="50429"/>
    <lineage>
        <taxon>Eukaryota</taxon>
        <taxon>Metazoa</taxon>
        <taxon>Cnidaria</taxon>
        <taxon>Anthozoa</taxon>
        <taxon>Hexacorallia</taxon>
        <taxon>Scleractinia</taxon>
        <taxon>Astrocoeniina</taxon>
        <taxon>Pocilloporidae</taxon>
        <taxon>Stylophora</taxon>
    </lineage>
</organism>
<accession>A0A2B4S3W0</accession>
<proteinExistence type="predicted"/>
<dbReference type="Proteomes" id="UP000225706">
    <property type="component" value="Unassembled WGS sequence"/>
</dbReference>
<keyword evidence="2" id="KW-1185">Reference proteome</keyword>